<gene>
    <name evidence="1" type="ORF">SDC9_78504</name>
</gene>
<dbReference type="EMBL" id="VSSQ01006221">
    <property type="protein sequence ID" value="MPM31947.1"/>
    <property type="molecule type" value="Genomic_DNA"/>
</dbReference>
<proteinExistence type="predicted"/>
<sequence length="111" mass="12510">MQAQSLDHLIPVLGDGRQAFVRVGGKKFSVGFQRFDIGYYLSYLIPGDARVVRVFSQHFVDDLFFFRCLKLFDDIICQIVHAMNASAANIEHNIITIQLVLVNHGLSIPSD</sequence>
<organism evidence="1">
    <name type="scientific">bioreactor metagenome</name>
    <dbReference type="NCBI Taxonomy" id="1076179"/>
    <lineage>
        <taxon>unclassified sequences</taxon>
        <taxon>metagenomes</taxon>
        <taxon>ecological metagenomes</taxon>
    </lineage>
</organism>
<name>A0A644YUF6_9ZZZZ</name>
<accession>A0A644YUF6</accession>
<dbReference type="AlphaFoldDB" id="A0A644YUF6"/>
<evidence type="ECO:0000313" key="1">
    <source>
        <dbReference type="EMBL" id="MPM31947.1"/>
    </source>
</evidence>
<reference evidence="1" key="1">
    <citation type="submission" date="2019-08" db="EMBL/GenBank/DDBJ databases">
        <authorList>
            <person name="Kucharzyk K."/>
            <person name="Murdoch R.W."/>
            <person name="Higgins S."/>
            <person name="Loffler F."/>
        </authorList>
    </citation>
    <scope>NUCLEOTIDE SEQUENCE</scope>
</reference>
<protein>
    <submittedName>
        <fullName evidence="1">Uncharacterized protein</fullName>
    </submittedName>
</protein>
<comment type="caution">
    <text evidence="1">The sequence shown here is derived from an EMBL/GenBank/DDBJ whole genome shotgun (WGS) entry which is preliminary data.</text>
</comment>